<evidence type="ECO:0000313" key="5">
    <source>
        <dbReference type="Proteomes" id="UP000295517"/>
    </source>
</evidence>
<dbReference type="RefSeq" id="WP_135059918.1">
    <property type="nucleotide sequence ID" value="NZ_CP038254.1"/>
</dbReference>
<protein>
    <recommendedName>
        <fullName evidence="3">Outer membrane protein beta-barrel domain-containing protein</fullName>
    </recommendedName>
</protein>
<reference evidence="4 5" key="1">
    <citation type="submission" date="2019-03" db="EMBL/GenBank/DDBJ databases">
        <title>Diverse conjugative elements silence natural transformation in Legionella species.</title>
        <authorList>
            <person name="Durieux I."/>
            <person name="Ginevra C."/>
            <person name="Attaiech L."/>
            <person name="Picq K."/>
            <person name="Juan P.A."/>
            <person name="Jarraud S."/>
            <person name="Charpentier X."/>
        </authorList>
    </citation>
    <scope>NUCLEOTIDE SEQUENCE [LARGE SCALE GENOMIC DNA]</scope>
    <source>
        <strain evidence="4 5">HL-0427-4011</strain>
    </source>
</reference>
<evidence type="ECO:0000256" key="2">
    <source>
        <dbReference type="SAM" id="SignalP"/>
    </source>
</evidence>
<evidence type="ECO:0000313" key="4">
    <source>
        <dbReference type="EMBL" id="QBR83542.1"/>
    </source>
</evidence>
<evidence type="ECO:0000256" key="1">
    <source>
        <dbReference type="ARBA" id="ARBA00022729"/>
    </source>
</evidence>
<keyword evidence="1 2" id="KW-0732">Signal</keyword>
<feature type="chain" id="PRO_5043746259" description="Outer membrane protein beta-barrel domain-containing protein" evidence="2">
    <location>
        <begin position="21"/>
        <end position="258"/>
    </location>
</feature>
<dbReference type="InterPro" id="IPR027385">
    <property type="entry name" value="Beta-barrel_OMP"/>
</dbReference>
<proteinExistence type="predicted"/>
<accession>A0AAX1EER6</accession>
<dbReference type="Proteomes" id="UP000295517">
    <property type="component" value="Chromosome"/>
</dbReference>
<feature type="domain" description="Outer membrane protein beta-barrel" evidence="3">
    <location>
        <begin position="9"/>
        <end position="252"/>
    </location>
</feature>
<dbReference type="InterPro" id="IPR011250">
    <property type="entry name" value="OMP/PagP_B-barrel"/>
</dbReference>
<dbReference type="EMBL" id="CP038254">
    <property type="protein sequence ID" value="QBR83542.1"/>
    <property type="molecule type" value="Genomic_DNA"/>
</dbReference>
<organism evidence="4 5">
    <name type="scientific">Legionella israelensis</name>
    <dbReference type="NCBI Taxonomy" id="454"/>
    <lineage>
        <taxon>Bacteria</taxon>
        <taxon>Pseudomonadati</taxon>
        <taxon>Pseudomonadota</taxon>
        <taxon>Gammaproteobacteria</taxon>
        <taxon>Legionellales</taxon>
        <taxon>Legionellaceae</taxon>
        <taxon>Legionella</taxon>
    </lineage>
</organism>
<dbReference type="Gene3D" id="2.40.160.20">
    <property type="match status" value="1"/>
</dbReference>
<dbReference type="SUPFAM" id="SSF56925">
    <property type="entry name" value="OMPA-like"/>
    <property type="match status" value="1"/>
</dbReference>
<gene>
    <name evidence="4" type="ORF">E3983_03710</name>
</gene>
<dbReference type="Pfam" id="PF13505">
    <property type="entry name" value="OMP_b-brl"/>
    <property type="match status" value="1"/>
</dbReference>
<evidence type="ECO:0000259" key="3">
    <source>
        <dbReference type="Pfam" id="PF13505"/>
    </source>
</evidence>
<sequence length="258" mass="28516">MKPLIRLGLALSLLSGQVFAYKPVEGWYAGFLGEVSYTPDVSFTVLTPPVLLHPALIPVVPGAPAFPIFPAGQLQSEIGYRIGGGGGGQLGYRLFDCYRLELEILFNTNSYDDLTIGPVNIPRLNSKKTTPGLAVDGRTNVITGMINGYYDFLRPNSDSNLIPYVGLGIGYVSIQDRISFYYNGTEIGPRLKETKSTAAGQIILGASYFLDDFTSANLDYRFITTNNISEQNRFFVRDERFQLHTINFSMNFAFDSCL</sequence>
<dbReference type="AlphaFoldDB" id="A0AAX1EER6"/>
<name>A0AAX1EER6_9GAMM</name>
<feature type="signal peptide" evidence="2">
    <location>
        <begin position="1"/>
        <end position="20"/>
    </location>
</feature>